<dbReference type="Pfam" id="PF03323">
    <property type="entry name" value="GerA"/>
    <property type="match status" value="1"/>
</dbReference>
<feature type="transmembrane region" description="Helical" evidence="4">
    <location>
        <begin position="447"/>
        <end position="471"/>
    </location>
</feature>
<dbReference type="GO" id="GO:0016020">
    <property type="term" value="C:membrane"/>
    <property type="evidence" value="ECO:0007669"/>
    <property type="project" value="InterPro"/>
</dbReference>
<keyword evidence="2 4" id="KW-0472">Membrane</keyword>
<sequence>MPLRFKGSRDWKPDKSKDAAAAAPAQEEADGQALSGDLASDLATFKSCFDRLSDMVFREIRLAGPRKAALIYLDGMCDVGRIDTDILKALLQESTGQALKDAPVDAMLGRIDEQIVHAAQTTKDRLIGSIADHILGGKTALLLDGVKEALLIGTQKWESRSIDESPSEPVIRGPRDGFTENIRTNTSLIRRRLKDKNVKMEAMQTGRISKTQIVLVYVEGIADPKLVDEVKARIKRVDIDAVLESGYLEELIEDSPLTIFPQIMNTERPDRVAGLVLEGKVGILVDNTPFALVVPVTMFDLLEASEDYYQRFIPSTVTRWLRLWLAFSALVFPSLYIAITAFHQEMLPTSLLLSIAASREAVPFPAIVEAFLMELAFEGLREAGVRLPRPVGQAVSIVGALVIGQAAVQAGIVSATLVIVVSFTGIASFIFPAYSLGVAVRLLRFPLMIIAGTMGLYGILLALLALLIHLAGLRSFGVPYLSPVSPLRASELKDVLIRAPWWAMWWRPMETARMNPNRMKRGLRPRKPERKG</sequence>
<feature type="transmembrane region" description="Helical" evidence="4">
    <location>
        <begin position="320"/>
        <end position="342"/>
    </location>
</feature>
<dbReference type="Proteomes" id="UP000632125">
    <property type="component" value="Unassembled WGS sequence"/>
</dbReference>
<evidence type="ECO:0000256" key="2">
    <source>
        <dbReference type="ARBA" id="ARBA00023136"/>
    </source>
</evidence>
<dbReference type="GO" id="GO:0009847">
    <property type="term" value="P:spore germination"/>
    <property type="evidence" value="ECO:0007669"/>
    <property type="project" value="InterPro"/>
</dbReference>
<dbReference type="InterPro" id="IPR004995">
    <property type="entry name" value="Spore_Ger"/>
</dbReference>
<dbReference type="EMBL" id="JACXIY010000019">
    <property type="protein sequence ID" value="MBD2870290.1"/>
    <property type="molecule type" value="Genomic_DNA"/>
</dbReference>
<comment type="caution">
    <text evidence="5">The sequence shown here is derived from an EMBL/GenBank/DDBJ whole genome shotgun (WGS) entry which is preliminary data.</text>
</comment>
<keyword evidence="6" id="KW-1185">Reference proteome</keyword>
<dbReference type="AlphaFoldDB" id="A0A927H6S1"/>
<accession>A0A927H6S1</accession>
<feature type="compositionally biased region" description="Basic and acidic residues" evidence="3">
    <location>
        <begin position="7"/>
        <end position="18"/>
    </location>
</feature>
<dbReference type="PANTHER" id="PTHR22550:SF5">
    <property type="entry name" value="LEUCINE ZIPPER PROTEIN 4"/>
    <property type="match status" value="1"/>
</dbReference>
<dbReference type="InterPro" id="IPR050768">
    <property type="entry name" value="UPF0353/GerABKA_families"/>
</dbReference>
<evidence type="ECO:0000256" key="3">
    <source>
        <dbReference type="SAM" id="MobiDB-lite"/>
    </source>
</evidence>
<comment type="similarity">
    <text evidence="1">Belongs to the GerABKA family.</text>
</comment>
<gene>
    <name evidence="5" type="ORF">IDH41_17055</name>
</gene>
<organism evidence="5 6">
    <name type="scientific">Paenibacillus arenilitoris</name>
    <dbReference type="NCBI Taxonomy" id="2772299"/>
    <lineage>
        <taxon>Bacteria</taxon>
        <taxon>Bacillati</taxon>
        <taxon>Bacillota</taxon>
        <taxon>Bacilli</taxon>
        <taxon>Bacillales</taxon>
        <taxon>Paenibacillaceae</taxon>
        <taxon>Paenibacillus</taxon>
    </lineage>
</organism>
<dbReference type="RefSeq" id="WP_190863095.1">
    <property type="nucleotide sequence ID" value="NZ_JACXIY010000019.1"/>
</dbReference>
<evidence type="ECO:0000256" key="1">
    <source>
        <dbReference type="ARBA" id="ARBA00005278"/>
    </source>
</evidence>
<evidence type="ECO:0000256" key="4">
    <source>
        <dbReference type="SAM" id="Phobius"/>
    </source>
</evidence>
<feature type="transmembrane region" description="Helical" evidence="4">
    <location>
        <begin position="418"/>
        <end position="440"/>
    </location>
</feature>
<keyword evidence="4" id="KW-0812">Transmembrane</keyword>
<dbReference type="PANTHER" id="PTHR22550">
    <property type="entry name" value="SPORE GERMINATION PROTEIN"/>
    <property type="match status" value="1"/>
</dbReference>
<dbReference type="PIRSF" id="PIRSF005690">
    <property type="entry name" value="GerBA"/>
    <property type="match status" value="1"/>
</dbReference>
<feature type="region of interest" description="Disordered" evidence="3">
    <location>
        <begin position="1"/>
        <end position="28"/>
    </location>
</feature>
<evidence type="ECO:0000313" key="6">
    <source>
        <dbReference type="Proteomes" id="UP000632125"/>
    </source>
</evidence>
<feature type="transmembrane region" description="Helical" evidence="4">
    <location>
        <begin position="392"/>
        <end position="412"/>
    </location>
</feature>
<proteinExistence type="inferred from homology"/>
<evidence type="ECO:0000313" key="5">
    <source>
        <dbReference type="EMBL" id="MBD2870290.1"/>
    </source>
</evidence>
<keyword evidence="4" id="KW-1133">Transmembrane helix</keyword>
<protein>
    <submittedName>
        <fullName evidence="5">Spore germination protein</fullName>
    </submittedName>
</protein>
<name>A0A927H6S1_9BACL</name>
<reference evidence="5" key="1">
    <citation type="submission" date="2020-09" db="EMBL/GenBank/DDBJ databases">
        <title>A novel bacterium of genus Paenibacillus, isolated from South China Sea.</title>
        <authorList>
            <person name="Huang H."/>
            <person name="Mo K."/>
            <person name="Hu Y."/>
        </authorList>
    </citation>
    <scope>NUCLEOTIDE SEQUENCE</scope>
    <source>
        <strain evidence="5">IB182493</strain>
    </source>
</reference>